<comment type="caution">
    <text evidence="1">The sequence shown here is derived from an EMBL/GenBank/DDBJ whole genome shotgun (WGS) entry which is preliminary data.</text>
</comment>
<evidence type="ECO:0000313" key="1">
    <source>
        <dbReference type="EMBL" id="MBB4148617.1"/>
    </source>
</evidence>
<dbReference type="EMBL" id="JACIEU010000009">
    <property type="protein sequence ID" value="MBB4148617.1"/>
    <property type="molecule type" value="Genomic_DNA"/>
</dbReference>
<reference evidence="1 2" key="1">
    <citation type="submission" date="2020-08" db="EMBL/GenBank/DDBJ databases">
        <title>Genomic Encyclopedia of Type Strains, Phase IV (KMG-IV): sequencing the most valuable type-strain genomes for metagenomic binning, comparative biology and taxonomic classification.</title>
        <authorList>
            <person name="Goeker M."/>
        </authorList>
    </citation>
    <scope>NUCLEOTIDE SEQUENCE [LARGE SCALE GENOMIC DNA]</scope>
    <source>
        <strain evidence="1 2">DSM 19371</strain>
    </source>
</reference>
<organism evidence="1 2">
    <name type="scientific">Sphingobium scionense</name>
    <dbReference type="NCBI Taxonomy" id="1404341"/>
    <lineage>
        <taxon>Bacteria</taxon>
        <taxon>Pseudomonadati</taxon>
        <taxon>Pseudomonadota</taxon>
        <taxon>Alphaproteobacteria</taxon>
        <taxon>Sphingomonadales</taxon>
        <taxon>Sphingomonadaceae</taxon>
        <taxon>Sphingobium</taxon>
    </lineage>
</organism>
<dbReference type="Proteomes" id="UP000590524">
    <property type="component" value="Unassembled WGS sequence"/>
</dbReference>
<name>A0A7W6PWU1_9SPHN</name>
<dbReference type="Pfam" id="PF06676">
    <property type="entry name" value="DUF1178"/>
    <property type="match status" value="1"/>
</dbReference>
<dbReference type="RefSeq" id="WP_188082357.1">
    <property type="nucleotide sequence ID" value="NZ_JACIEU010000009.1"/>
</dbReference>
<evidence type="ECO:0000313" key="2">
    <source>
        <dbReference type="Proteomes" id="UP000590524"/>
    </source>
</evidence>
<keyword evidence="2" id="KW-1185">Reference proteome</keyword>
<sequence>MIVFDLKCEGQGHVFEAWFGSSADYADQKARGLLACPLCGDTRIGKALMAPAVAAKGNQRREIIPQQQSAAEAETAPVAAGPDEAKMRALVKALADAQKKVLEGSTWVGRGFAEQARAMHYGEQDKDSIHGEVAPAEAKALAEEGINVAQLPFPVIPPEAKN</sequence>
<protein>
    <recommendedName>
        <fullName evidence="3">DUF1178 family protein</fullName>
    </recommendedName>
</protein>
<gene>
    <name evidence="1" type="ORF">GGQ90_002401</name>
</gene>
<evidence type="ECO:0008006" key="3">
    <source>
        <dbReference type="Google" id="ProtNLM"/>
    </source>
</evidence>
<dbReference type="InterPro" id="IPR009562">
    <property type="entry name" value="DUF1178"/>
</dbReference>
<proteinExistence type="predicted"/>
<accession>A0A7W6PWU1</accession>
<dbReference type="AlphaFoldDB" id="A0A7W6PWU1"/>
<dbReference type="PIRSF" id="PIRSF032131">
    <property type="entry name" value="UCP032131"/>
    <property type="match status" value="1"/>
</dbReference>